<name>A0A6N7XGA3_9FIRM</name>
<feature type="transmembrane region" description="Helical" evidence="1">
    <location>
        <begin position="41"/>
        <end position="61"/>
    </location>
</feature>
<sequence>MSFLTNHYVLSFIKFAILATLGEIIASSIKSKKVTIPHSIGYRMLIWGLLGVWIAFMMGIFAESMTAKLSKAGSPILHSKLAFAFLTSVLMNTSFGPLFMVFHKHTDTYLDIRYENRLSNITEKITLRDVCGRVDYYAYAKNVLIGTLPTFWVPAHTITFLLPGEYRVVFAALLSICLGIILSLKS</sequence>
<feature type="transmembrane region" description="Helical" evidence="1">
    <location>
        <begin position="12"/>
        <end position="29"/>
    </location>
</feature>
<feature type="transmembrane region" description="Helical" evidence="1">
    <location>
        <begin position="168"/>
        <end position="184"/>
    </location>
</feature>
<dbReference type="AlphaFoldDB" id="A0A6N7XGA3"/>
<keyword evidence="1" id="KW-1133">Transmembrane helix</keyword>
<dbReference type="Proteomes" id="UP000440713">
    <property type="component" value="Unassembled WGS sequence"/>
</dbReference>
<evidence type="ECO:0000313" key="2">
    <source>
        <dbReference type="EMBL" id="MST62414.1"/>
    </source>
</evidence>
<organism evidence="2 3">
    <name type="scientific">Peptostreptococcus porci</name>
    <dbReference type="NCBI Taxonomy" id="2652282"/>
    <lineage>
        <taxon>Bacteria</taxon>
        <taxon>Bacillati</taxon>
        <taxon>Bacillota</taxon>
        <taxon>Clostridia</taxon>
        <taxon>Peptostreptococcales</taxon>
        <taxon>Peptostreptococcaceae</taxon>
        <taxon>Peptostreptococcus</taxon>
    </lineage>
</organism>
<proteinExistence type="predicted"/>
<comment type="caution">
    <text evidence="2">The sequence shown here is derived from an EMBL/GenBank/DDBJ whole genome shotgun (WGS) entry which is preliminary data.</text>
</comment>
<reference evidence="2 3" key="1">
    <citation type="submission" date="2019-08" db="EMBL/GenBank/DDBJ databases">
        <title>In-depth cultivation of the pig gut microbiome towards novel bacterial diversity and tailored functional studies.</title>
        <authorList>
            <person name="Wylensek D."/>
            <person name="Hitch T.C.A."/>
            <person name="Clavel T."/>
        </authorList>
    </citation>
    <scope>NUCLEOTIDE SEQUENCE [LARGE SCALE GENOMIC DNA]</scope>
    <source>
        <strain evidence="2 3">WCA-SAB-591-4A-A</strain>
    </source>
</reference>
<feature type="transmembrane region" description="Helical" evidence="1">
    <location>
        <begin position="81"/>
        <end position="102"/>
    </location>
</feature>
<keyword evidence="1" id="KW-0812">Transmembrane</keyword>
<dbReference type="EMBL" id="VUNE01000002">
    <property type="protein sequence ID" value="MST62414.1"/>
    <property type="molecule type" value="Genomic_DNA"/>
</dbReference>
<accession>A0A6N7XGA3</accession>
<gene>
    <name evidence="2" type="ORF">FYJ71_05415</name>
</gene>
<evidence type="ECO:0000256" key="1">
    <source>
        <dbReference type="SAM" id="Phobius"/>
    </source>
</evidence>
<keyword evidence="1" id="KW-0472">Membrane</keyword>
<evidence type="ECO:0000313" key="3">
    <source>
        <dbReference type="Proteomes" id="UP000440713"/>
    </source>
</evidence>
<dbReference type="RefSeq" id="WP_154537800.1">
    <property type="nucleotide sequence ID" value="NZ_JAXEEZ010000062.1"/>
</dbReference>
<feature type="transmembrane region" description="Helical" evidence="1">
    <location>
        <begin position="143"/>
        <end position="162"/>
    </location>
</feature>
<keyword evidence="3" id="KW-1185">Reference proteome</keyword>
<protein>
    <submittedName>
        <fullName evidence="2">Mpv17/PMP22 family protein</fullName>
    </submittedName>
</protein>